<sequence length="422" mass="47568">MSNFDLNIENYKKGELEELFELPPNYTSSIVEMKETKLRESIFNDKSINDSTRASTLNFLNAAKVILLTDLKTTISAISSRVYNSDLSLKQSPVTDAGSTFIIEKPTTPYGQSFPSEFYPGTINPLKKRVLKQNLNIDTRFRENYYATRSTDFNFSLPIKFSDVMSMQLSAFEMPTTFYAISKQMGNNFFSITIDLSSEIISIPDGNYSPAALKSYLNNYVSGTNGPLSGNPSFNKLYFTINIEDDDSGSGQMIVGLNEAALAADGPMPIFPFSLNFQTDRYGNPDHATPLPLKFGWMMGFRQGIYKNNYSYVSEGLVDLTGSRYIYLAIDDYNNNVNNGFYSAFNASILNKNILARISMQDGTFNILSQNNLSLITTTRQYFGPVDIQKMNIQLLDEYGRVIDLNNMDYSFCLTFQSVYDL</sequence>
<protein>
    <submittedName>
        <fullName evidence="1">Uncharacterized protein</fullName>
    </submittedName>
</protein>
<dbReference type="EMBL" id="MN738949">
    <property type="protein sequence ID" value="QHT32815.1"/>
    <property type="molecule type" value="Genomic_DNA"/>
</dbReference>
<evidence type="ECO:0000313" key="1">
    <source>
        <dbReference type="EMBL" id="QHT32815.1"/>
    </source>
</evidence>
<accession>A0A6C0F065</accession>
<organism evidence="1">
    <name type="scientific">viral metagenome</name>
    <dbReference type="NCBI Taxonomy" id="1070528"/>
    <lineage>
        <taxon>unclassified sequences</taxon>
        <taxon>metagenomes</taxon>
        <taxon>organismal metagenomes</taxon>
    </lineage>
</organism>
<proteinExistence type="predicted"/>
<reference evidence="1" key="1">
    <citation type="journal article" date="2020" name="Nature">
        <title>Giant virus diversity and host interactions through global metagenomics.</title>
        <authorList>
            <person name="Schulz F."/>
            <person name="Roux S."/>
            <person name="Paez-Espino D."/>
            <person name="Jungbluth S."/>
            <person name="Walsh D.A."/>
            <person name="Denef V.J."/>
            <person name="McMahon K.D."/>
            <person name="Konstantinidis K.T."/>
            <person name="Eloe-Fadrosh E.A."/>
            <person name="Kyrpides N.C."/>
            <person name="Woyke T."/>
        </authorList>
    </citation>
    <scope>NUCLEOTIDE SEQUENCE</scope>
    <source>
        <strain evidence="1">GVMAG-M-3300009161-30</strain>
    </source>
</reference>
<name>A0A6C0F065_9ZZZZ</name>
<dbReference type="AlphaFoldDB" id="A0A6C0F065"/>